<feature type="repeat" description="ANK" evidence="3">
    <location>
        <begin position="121"/>
        <end position="153"/>
    </location>
</feature>
<protein>
    <submittedName>
        <fullName evidence="4">Ankyrin repeat-containing domain protein</fullName>
    </submittedName>
</protein>
<accession>A0AAE0JHR8</accession>
<dbReference type="PANTHER" id="PTHR24123:SF141">
    <property type="entry name" value="ANKYRIN 2, ISOFORM U"/>
    <property type="match status" value="1"/>
</dbReference>
<name>A0AAE0JHR8_9PEZI</name>
<dbReference type="RefSeq" id="XP_062682801.1">
    <property type="nucleotide sequence ID" value="XM_062829526.1"/>
</dbReference>
<gene>
    <name evidence="4" type="ORF">B0H65DRAFT_547534</name>
</gene>
<evidence type="ECO:0000313" key="5">
    <source>
        <dbReference type="Proteomes" id="UP001278500"/>
    </source>
</evidence>
<sequence>MASSLFLRLPQELHVLIGDNLKQDGSLNALAALSRTSRCLRSSYEPTLYQGLVPESDDNDNPACQHALIWGARHNSIPVMAQAKAYGADLDKQVKYAIGRVDWVTWSGPYNPNAPPPIVYAWGSALQLAVHDGHDDAVQWLLDQGAELDDVDNPSVDVCRCCERHGAPTGNRSILHLATCAGHVSTLRALLERGASLDVAEEIDREHALHATLSTELGNSRNNKFEPLAILTALLDHLALGITAESAKSAALNSVNKGGLTLLQMAIEYNHIPVMEQALHALVGAGASLGPLPPTAQGTEGGRRCMTPLLHTLLEDRGFETIHQLLDLGADINGDRPDPVQTQPQWQSPLHFLVRHLDQGAIKPGAPLYRGDLSLLYESEDQGRWHRGDVVDLLRRGASLDIQDAQGRTPLGSAMSYGGGHLSLHRRLGALKMVKVMLKNVVPGQPGSEGGVSEESITKAKEWMGATVVERARGPEHDVSSGA</sequence>
<dbReference type="Pfam" id="PF12796">
    <property type="entry name" value="Ank_2"/>
    <property type="match status" value="1"/>
</dbReference>
<dbReference type="PROSITE" id="PS50297">
    <property type="entry name" value="ANK_REP_REGION"/>
    <property type="match status" value="2"/>
</dbReference>
<dbReference type="SUPFAM" id="SSF48403">
    <property type="entry name" value="Ankyrin repeat"/>
    <property type="match status" value="1"/>
</dbReference>
<evidence type="ECO:0000313" key="4">
    <source>
        <dbReference type="EMBL" id="KAK3347719.1"/>
    </source>
</evidence>
<keyword evidence="5" id="KW-1185">Reference proteome</keyword>
<dbReference type="PANTHER" id="PTHR24123">
    <property type="entry name" value="ANKYRIN REPEAT-CONTAINING"/>
    <property type="match status" value="1"/>
</dbReference>
<dbReference type="PROSITE" id="PS50088">
    <property type="entry name" value="ANK_REPEAT"/>
    <property type="match status" value="2"/>
</dbReference>
<dbReference type="InterPro" id="IPR051165">
    <property type="entry name" value="Multifunctional_ANK_Repeat"/>
</dbReference>
<comment type="caution">
    <text evidence="4">The sequence shown here is derived from an EMBL/GenBank/DDBJ whole genome shotgun (WGS) entry which is preliminary data.</text>
</comment>
<reference evidence="4" key="1">
    <citation type="journal article" date="2023" name="Mol. Phylogenet. Evol.">
        <title>Genome-scale phylogeny and comparative genomics of the fungal order Sordariales.</title>
        <authorList>
            <person name="Hensen N."/>
            <person name="Bonometti L."/>
            <person name="Westerberg I."/>
            <person name="Brannstrom I.O."/>
            <person name="Guillou S."/>
            <person name="Cros-Aarteil S."/>
            <person name="Calhoun S."/>
            <person name="Haridas S."/>
            <person name="Kuo A."/>
            <person name="Mondo S."/>
            <person name="Pangilinan J."/>
            <person name="Riley R."/>
            <person name="LaButti K."/>
            <person name="Andreopoulos B."/>
            <person name="Lipzen A."/>
            <person name="Chen C."/>
            <person name="Yan M."/>
            <person name="Daum C."/>
            <person name="Ng V."/>
            <person name="Clum A."/>
            <person name="Steindorff A."/>
            <person name="Ohm R.A."/>
            <person name="Martin F."/>
            <person name="Silar P."/>
            <person name="Natvig D.O."/>
            <person name="Lalanne C."/>
            <person name="Gautier V."/>
            <person name="Ament-Velasquez S.L."/>
            <person name="Kruys A."/>
            <person name="Hutchinson M.I."/>
            <person name="Powell A.J."/>
            <person name="Barry K."/>
            <person name="Miller A.N."/>
            <person name="Grigoriev I.V."/>
            <person name="Debuchy R."/>
            <person name="Gladieux P."/>
            <person name="Hiltunen Thoren M."/>
            <person name="Johannesson H."/>
        </authorList>
    </citation>
    <scope>NUCLEOTIDE SEQUENCE</scope>
    <source>
        <strain evidence="4">CBS 560.94</strain>
    </source>
</reference>
<evidence type="ECO:0000256" key="1">
    <source>
        <dbReference type="ARBA" id="ARBA00022737"/>
    </source>
</evidence>
<dbReference type="GeneID" id="87866680"/>
<keyword evidence="1" id="KW-0677">Repeat</keyword>
<reference evidence="4" key="2">
    <citation type="submission" date="2023-06" db="EMBL/GenBank/DDBJ databases">
        <authorList>
            <consortium name="Lawrence Berkeley National Laboratory"/>
            <person name="Haridas S."/>
            <person name="Hensen N."/>
            <person name="Bonometti L."/>
            <person name="Westerberg I."/>
            <person name="Brannstrom I.O."/>
            <person name="Guillou S."/>
            <person name="Cros-Aarteil S."/>
            <person name="Calhoun S."/>
            <person name="Kuo A."/>
            <person name="Mondo S."/>
            <person name="Pangilinan J."/>
            <person name="Riley R."/>
            <person name="Labutti K."/>
            <person name="Andreopoulos B."/>
            <person name="Lipzen A."/>
            <person name="Chen C."/>
            <person name="Yanf M."/>
            <person name="Daum C."/>
            <person name="Ng V."/>
            <person name="Clum A."/>
            <person name="Steindorff A."/>
            <person name="Ohm R."/>
            <person name="Martin F."/>
            <person name="Silar P."/>
            <person name="Natvig D."/>
            <person name="Lalanne C."/>
            <person name="Gautier V."/>
            <person name="Ament-Velasquez S.L."/>
            <person name="Kruys A."/>
            <person name="Hutchinson M.I."/>
            <person name="Powell A.J."/>
            <person name="Barry K."/>
            <person name="Miller A.N."/>
            <person name="Grigoriev I.V."/>
            <person name="Debuchy R."/>
            <person name="Gladieux P."/>
            <person name="Thoren M.H."/>
            <person name="Johannesson H."/>
        </authorList>
    </citation>
    <scope>NUCLEOTIDE SEQUENCE</scope>
    <source>
        <strain evidence="4">CBS 560.94</strain>
    </source>
</reference>
<dbReference type="EMBL" id="JAUEPP010000003">
    <property type="protein sequence ID" value="KAK3347719.1"/>
    <property type="molecule type" value="Genomic_DNA"/>
</dbReference>
<evidence type="ECO:0000256" key="2">
    <source>
        <dbReference type="ARBA" id="ARBA00023043"/>
    </source>
</evidence>
<evidence type="ECO:0000256" key="3">
    <source>
        <dbReference type="PROSITE-ProRule" id="PRU00023"/>
    </source>
</evidence>
<proteinExistence type="predicted"/>
<dbReference type="InterPro" id="IPR002110">
    <property type="entry name" value="Ankyrin_rpt"/>
</dbReference>
<dbReference type="Gene3D" id="1.25.40.20">
    <property type="entry name" value="Ankyrin repeat-containing domain"/>
    <property type="match status" value="1"/>
</dbReference>
<dbReference type="AlphaFoldDB" id="A0AAE0JHR8"/>
<dbReference type="SMART" id="SM00248">
    <property type="entry name" value="ANK"/>
    <property type="match status" value="6"/>
</dbReference>
<keyword evidence="2 3" id="KW-0040">ANK repeat</keyword>
<dbReference type="InterPro" id="IPR036770">
    <property type="entry name" value="Ankyrin_rpt-contain_sf"/>
</dbReference>
<dbReference type="Proteomes" id="UP001278500">
    <property type="component" value="Unassembled WGS sequence"/>
</dbReference>
<organism evidence="4 5">
    <name type="scientific">Neurospora tetraspora</name>
    <dbReference type="NCBI Taxonomy" id="94610"/>
    <lineage>
        <taxon>Eukaryota</taxon>
        <taxon>Fungi</taxon>
        <taxon>Dikarya</taxon>
        <taxon>Ascomycota</taxon>
        <taxon>Pezizomycotina</taxon>
        <taxon>Sordariomycetes</taxon>
        <taxon>Sordariomycetidae</taxon>
        <taxon>Sordariales</taxon>
        <taxon>Sordariaceae</taxon>
        <taxon>Neurospora</taxon>
    </lineage>
</organism>
<feature type="repeat" description="ANK" evidence="3">
    <location>
        <begin position="170"/>
        <end position="202"/>
    </location>
</feature>